<dbReference type="GO" id="GO:0008360">
    <property type="term" value="P:regulation of cell shape"/>
    <property type="evidence" value="ECO:0007669"/>
    <property type="project" value="UniProtKB-KW"/>
</dbReference>
<dbReference type="PANTHER" id="PTHR34138:SF1">
    <property type="entry name" value="CELL SHAPE-DETERMINING PROTEIN MREC"/>
    <property type="match status" value="1"/>
</dbReference>
<dbReference type="AlphaFoldDB" id="A0A4R2L866"/>
<comment type="similarity">
    <text evidence="1 5">Belongs to the MreC family.</text>
</comment>
<evidence type="ECO:0000313" key="8">
    <source>
        <dbReference type="EMBL" id="TCO78878.1"/>
    </source>
</evidence>
<protein>
    <recommendedName>
        <fullName evidence="2 5">Cell shape-determining protein MreC</fullName>
    </recommendedName>
    <alternativeName>
        <fullName evidence="4 5">Cell shape protein MreC</fullName>
    </alternativeName>
</protein>
<evidence type="ECO:0000256" key="2">
    <source>
        <dbReference type="ARBA" id="ARBA00013855"/>
    </source>
</evidence>
<evidence type="ECO:0000256" key="3">
    <source>
        <dbReference type="ARBA" id="ARBA00022960"/>
    </source>
</evidence>
<comment type="caution">
    <text evidence="8">The sequence shown here is derived from an EMBL/GenBank/DDBJ whole genome shotgun (WGS) entry which is preliminary data.</text>
</comment>
<sequence length="307" mass="33832">MAHLSSEHKPLFAPETAASIRLFICAVLSVALMTVDHRQHHLEALRNVLATSIYPLQMLAQLPYAAVDWATETFESRAALLAENTRLRERQLFINAQLQKLTALEAENRRLRGLLESTVNVAAERVLIAELIAVDFDPYRHQILINRGSQNGARVGQPLIDEHGIVGQLSHVNLTTSSAVLITDLSHALPVQINRNGIRSLAVGTGRFHELELPNIPNNGDIRVGDLIITSGLGGRFPRGYPVARVTRVEFDPSRPFAKVFAQPTAALDRVREVLLILDDIPDPSRGEKPAPLPEKSERVAAPPAKR</sequence>
<feature type="compositionally biased region" description="Basic and acidic residues" evidence="6">
    <location>
        <begin position="283"/>
        <end position="299"/>
    </location>
</feature>
<dbReference type="InterPro" id="IPR055342">
    <property type="entry name" value="MreC_beta-barrel_core"/>
</dbReference>
<evidence type="ECO:0000256" key="5">
    <source>
        <dbReference type="PIRNR" id="PIRNR038471"/>
    </source>
</evidence>
<dbReference type="Pfam" id="PF04085">
    <property type="entry name" value="MreC"/>
    <property type="match status" value="1"/>
</dbReference>
<name>A0A4R2L866_9GAMM</name>
<dbReference type="InterPro" id="IPR042175">
    <property type="entry name" value="Cell/Rod_MreC_2"/>
</dbReference>
<gene>
    <name evidence="8" type="ORF">EV699_12246</name>
</gene>
<dbReference type="EMBL" id="SLWY01000022">
    <property type="protein sequence ID" value="TCO78878.1"/>
    <property type="molecule type" value="Genomic_DNA"/>
</dbReference>
<evidence type="ECO:0000256" key="6">
    <source>
        <dbReference type="SAM" id="MobiDB-lite"/>
    </source>
</evidence>
<dbReference type="Gene3D" id="2.40.10.340">
    <property type="entry name" value="Rod shape-determining protein MreC, domain 1"/>
    <property type="match status" value="1"/>
</dbReference>
<dbReference type="RefSeq" id="WP_243662716.1">
    <property type="nucleotide sequence ID" value="NZ_SLWY01000022.1"/>
</dbReference>
<dbReference type="PANTHER" id="PTHR34138">
    <property type="entry name" value="CELL SHAPE-DETERMINING PROTEIN MREC"/>
    <property type="match status" value="1"/>
</dbReference>
<proteinExistence type="inferred from homology"/>
<evidence type="ECO:0000259" key="7">
    <source>
        <dbReference type="Pfam" id="PF04085"/>
    </source>
</evidence>
<feature type="domain" description="Rod shape-determining protein MreC beta-barrel core" evidence="7">
    <location>
        <begin position="132"/>
        <end position="277"/>
    </location>
</feature>
<keyword evidence="3 5" id="KW-0133">Cell shape</keyword>
<dbReference type="InterPro" id="IPR042177">
    <property type="entry name" value="Cell/Rod_1"/>
</dbReference>
<dbReference type="GO" id="GO:0005886">
    <property type="term" value="C:plasma membrane"/>
    <property type="evidence" value="ECO:0007669"/>
    <property type="project" value="TreeGrafter"/>
</dbReference>
<dbReference type="NCBIfam" id="TIGR00219">
    <property type="entry name" value="mreC"/>
    <property type="match status" value="1"/>
</dbReference>
<evidence type="ECO:0000256" key="4">
    <source>
        <dbReference type="ARBA" id="ARBA00032089"/>
    </source>
</evidence>
<dbReference type="InterPro" id="IPR007221">
    <property type="entry name" value="MreC"/>
</dbReference>
<dbReference type="Gene3D" id="2.40.10.350">
    <property type="entry name" value="Rod shape-determining protein MreC, domain 2"/>
    <property type="match status" value="1"/>
</dbReference>
<keyword evidence="9" id="KW-1185">Reference proteome</keyword>
<evidence type="ECO:0000256" key="1">
    <source>
        <dbReference type="ARBA" id="ARBA00009369"/>
    </source>
</evidence>
<dbReference type="PIRSF" id="PIRSF038471">
    <property type="entry name" value="MreC"/>
    <property type="match status" value="1"/>
</dbReference>
<feature type="region of interest" description="Disordered" evidence="6">
    <location>
        <begin position="281"/>
        <end position="307"/>
    </location>
</feature>
<comment type="function">
    <text evidence="5">Involved in formation and maintenance of cell shape.</text>
</comment>
<accession>A0A4R2L866</accession>
<dbReference type="Proteomes" id="UP000295765">
    <property type="component" value="Unassembled WGS sequence"/>
</dbReference>
<organism evidence="8 9">
    <name type="scientific">Plasticicumulans lactativorans</name>
    <dbReference type="NCBI Taxonomy" id="1133106"/>
    <lineage>
        <taxon>Bacteria</taxon>
        <taxon>Pseudomonadati</taxon>
        <taxon>Pseudomonadota</taxon>
        <taxon>Gammaproteobacteria</taxon>
        <taxon>Candidatus Competibacteraceae</taxon>
        <taxon>Plasticicumulans</taxon>
    </lineage>
</organism>
<reference evidence="8 9" key="1">
    <citation type="submission" date="2019-03" db="EMBL/GenBank/DDBJ databases">
        <title>Genomic Encyclopedia of Type Strains, Phase IV (KMG-IV): sequencing the most valuable type-strain genomes for metagenomic binning, comparative biology and taxonomic classification.</title>
        <authorList>
            <person name="Goeker M."/>
        </authorList>
    </citation>
    <scope>NUCLEOTIDE SEQUENCE [LARGE SCALE GENOMIC DNA]</scope>
    <source>
        <strain evidence="8 9">DSM 25287</strain>
    </source>
</reference>
<evidence type="ECO:0000313" key="9">
    <source>
        <dbReference type="Proteomes" id="UP000295765"/>
    </source>
</evidence>